<dbReference type="HAMAP" id="MF_01131">
    <property type="entry name" value="Rex"/>
    <property type="match status" value="1"/>
</dbReference>
<feature type="domain" description="CoA-binding" evidence="9">
    <location>
        <begin position="109"/>
        <end position="210"/>
    </location>
</feature>
<dbReference type="InterPro" id="IPR058236">
    <property type="entry name" value="Rex_actinobacterial-type"/>
</dbReference>
<comment type="function">
    <text evidence="7">Modulates transcription in response to changes in cellular NADH/NAD(+) redox state.</text>
</comment>
<evidence type="ECO:0000259" key="9">
    <source>
        <dbReference type="SMART" id="SM00881"/>
    </source>
</evidence>
<evidence type="ECO:0000313" key="11">
    <source>
        <dbReference type="Proteomes" id="UP000199103"/>
    </source>
</evidence>
<dbReference type="NCBIfam" id="NF003995">
    <property type="entry name" value="PRK05472.2-4"/>
    <property type="match status" value="1"/>
</dbReference>
<keyword evidence="5 7" id="KW-0238">DNA-binding</keyword>
<dbReference type="GO" id="GO:0045892">
    <property type="term" value="P:negative regulation of DNA-templated transcription"/>
    <property type="evidence" value="ECO:0007669"/>
    <property type="project" value="InterPro"/>
</dbReference>
<feature type="binding site" evidence="7">
    <location>
        <begin position="120"/>
        <end position="125"/>
    </location>
    <ligand>
        <name>NAD(+)</name>
        <dbReference type="ChEBI" id="CHEBI:57540"/>
    </ligand>
</feature>
<dbReference type="SUPFAM" id="SSF51735">
    <property type="entry name" value="NAD(P)-binding Rossmann-fold domains"/>
    <property type="match status" value="1"/>
</dbReference>
<keyword evidence="3 7" id="KW-0805">Transcription regulation</keyword>
<dbReference type="InterPro" id="IPR036388">
    <property type="entry name" value="WH-like_DNA-bd_sf"/>
</dbReference>
<accession>A0A1H1SBI0</accession>
<dbReference type="AlphaFoldDB" id="A0A1H1SBI0"/>
<dbReference type="GO" id="GO:0003677">
    <property type="term" value="F:DNA binding"/>
    <property type="evidence" value="ECO:0007669"/>
    <property type="project" value="UniProtKB-UniRule"/>
</dbReference>
<dbReference type="GO" id="GO:0005737">
    <property type="term" value="C:cytoplasm"/>
    <property type="evidence" value="ECO:0007669"/>
    <property type="project" value="UniProtKB-SubCell"/>
</dbReference>
<dbReference type="NCBIfam" id="NF003992">
    <property type="entry name" value="PRK05472.2-1"/>
    <property type="match status" value="1"/>
</dbReference>
<dbReference type="Proteomes" id="UP000199103">
    <property type="component" value="Chromosome I"/>
</dbReference>
<evidence type="ECO:0000256" key="1">
    <source>
        <dbReference type="ARBA" id="ARBA00022490"/>
    </source>
</evidence>
<name>A0A1H1SBI0_9ACTN</name>
<dbReference type="InterPro" id="IPR003781">
    <property type="entry name" value="CoA-bd"/>
</dbReference>
<organism evidence="10 11">
    <name type="scientific">Microlunatus soli</name>
    <dbReference type="NCBI Taxonomy" id="630515"/>
    <lineage>
        <taxon>Bacteria</taxon>
        <taxon>Bacillati</taxon>
        <taxon>Actinomycetota</taxon>
        <taxon>Actinomycetes</taxon>
        <taxon>Propionibacteriales</taxon>
        <taxon>Propionibacteriaceae</taxon>
        <taxon>Microlunatus</taxon>
    </lineage>
</organism>
<feature type="DNA-binding region" description="H-T-H motif" evidence="7">
    <location>
        <begin position="46"/>
        <end position="85"/>
    </location>
</feature>
<evidence type="ECO:0000256" key="4">
    <source>
        <dbReference type="ARBA" id="ARBA00023027"/>
    </source>
</evidence>
<feature type="compositionally biased region" description="Basic and acidic residues" evidence="8">
    <location>
        <begin position="25"/>
        <end position="36"/>
    </location>
</feature>
<proteinExistence type="inferred from homology"/>
<evidence type="ECO:0000256" key="8">
    <source>
        <dbReference type="SAM" id="MobiDB-lite"/>
    </source>
</evidence>
<dbReference type="Gene3D" id="3.40.50.720">
    <property type="entry name" value="NAD(P)-binding Rossmann-like Domain"/>
    <property type="match status" value="1"/>
</dbReference>
<gene>
    <name evidence="7" type="primary">rex</name>
    <name evidence="10" type="ORF">SAMN04489812_1951</name>
</gene>
<feature type="region of interest" description="Disordered" evidence="8">
    <location>
        <begin position="1"/>
        <end position="36"/>
    </location>
</feature>
<dbReference type="EMBL" id="LT629772">
    <property type="protein sequence ID" value="SDS45335.1"/>
    <property type="molecule type" value="Genomic_DNA"/>
</dbReference>
<dbReference type="NCBIfam" id="NF003994">
    <property type="entry name" value="PRK05472.2-3"/>
    <property type="match status" value="1"/>
</dbReference>
<dbReference type="GO" id="GO:0003700">
    <property type="term" value="F:DNA-binding transcription factor activity"/>
    <property type="evidence" value="ECO:0007669"/>
    <property type="project" value="UniProtKB-UniRule"/>
</dbReference>
<dbReference type="PANTHER" id="PTHR35786">
    <property type="entry name" value="REDOX-SENSING TRANSCRIPTIONAL REPRESSOR REX"/>
    <property type="match status" value="1"/>
</dbReference>
<keyword evidence="1 7" id="KW-0963">Cytoplasm</keyword>
<protein>
    <recommendedName>
        <fullName evidence="7">Redox-sensing transcriptional repressor Rex</fullName>
    </recommendedName>
</protein>
<dbReference type="NCBIfam" id="NF003993">
    <property type="entry name" value="PRK05472.2-2"/>
    <property type="match status" value="1"/>
</dbReference>
<keyword evidence="6 7" id="KW-0804">Transcription</keyword>
<dbReference type="GO" id="GO:0051775">
    <property type="term" value="P:response to redox state"/>
    <property type="evidence" value="ECO:0007669"/>
    <property type="project" value="InterPro"/>
</dbReference>
<evidence type="ECO:0000256" key="7">
    <source>
        <dbReference type="HAMAP-Rule" id="MF_01131"/>
    </source>
</evidence>
<dbReference type="InterPro" id="IPR036390">
    <property type="entry name" value="WH_DNA-bd_sf"/>
</dbReference>
<dbReference type="InterPro" id="IPR009718">
    <property type="entry name" value="Rex_DNA-bd_C_dom"/>
</dbReference>
<evidence type="ECO:0000256" key="5">
    <source>
        <dbReference type="ARBA" id="ARBA00023125"/>
    </source>
</evidence>
<dbReference type="STRING" id="630515.SAMN04489812_1951"/>
<dbReference type="InterPro" id="IPR022876">
    <property type="entry name" value="Tscrpt_rep_Rex"/>
</dbReference>
<dbReference type="Pfam" id="PF06971">
    <property type="entry name" value="Put_DNA-bind_N"/>
    <property type="match status" value="1"/>
</dbReference>
<feature type="region of interest" description="Disordered" evidence="8">
    <location>
        <begin position="237"/>
        <end position="283"/>
    </location>
</feature>
<sequence length="283" mass="29861">MTPSAPRSDDEAFGPQDVQAPDVQLRPDRPASDKGIPDATIARLPVYLRTLSVIADDGIATISSGELADAAGVNSAQLRKDLSYLGTYGTRGVGYDVEYLRFQIGREIGSAQEWPVVIVGLGNLGTALANYSGFGSRGFKIAALLDPKRELIGRKVVGVPISDLADLETIVPKTAARIAIIATPAAGAQQVCDRLVATGIRSILNFAPTALAVPPGVNLRKVDLGQELQILAYHEQQQEHHLPPPRGQQHPSAKQPHPSEKQQATPTDAAGSVTATSQKATAS</sequence>
<dbReference type="SUPFAM" id="SSF46785">
    <property type="entry name" value="Winged helix' DNA-binding domain"/>
    <property type="match status" value="1"/>
</dbReference>
<keyword evidence="11" id="KW-1185">Reference proteome</keyword>
<dbReference type="Pfam" id="PF02629">
    <property type="entry name" value="CoA_binding"/>
    <property type="match status" value="1"/>
</dbReference>
<keyword evidence="4 7" id="KW-0520">NAD</keyword>
<evidence type="ECO:0000256" key="6">
    <source>
        <dbReference type="ARBA" id="ARBA00023163"/>
    </source>
</evidence>
<feature type="compositionally biased region" description="Polar residues" evidence="8">
    <location>
        <begin position="273"/>
        <end position="283"/>
    </location>
</feature>
<reference evidence="10 11" key="1">
    <citation type="submission" date="2016-10" db="EMBL/GenBank/DDBJ databases">
        <authorList>
            <person name="de Groot N.N."/>
        </authorList>
    </citation>
    <scope>NUCLEOTIDE SEQUENCE [LARGE SCALE GENOMIC DNA]</scope>
    <source>
        <strain evidence="10 11">DSM 21800</strain>
    </source>
</reference>
<dbReference type="NCBIfam" id="NF003996">
    <property type="entry name" value="PRK05472.2-5"/>
    <property type="match status" value="1"/>
</dbReference>
<evidence type="ECO:0000256" key="2">
    <source>
        <dbReference type="ARBA" id="ARBA00022491"/>
    </source>
</evidence>
<keyword evidence="2 7" id="KW-0678">Repressor</keyword>
<comment type="similarity">
    <text evidence="7">Belongs to the transcriptional regulatory Rex family.</text>
</comment>
<dbReference type="PANTHER" id="PTHR35786:SF1">
    <property type="entry name" value="REDOX-SENSING TRANSCRIPTIONAL REPRESSOR REX 1"/>
    <property type="match status" value="1"/>
</dbReference>
<comment type="subcellular location">
    <subcellularLocation>
        <location evidence="7">Cytoplasm</location>
    </subcellularLocation>
</comment>
<dbReference type="SMART" id="SM00881">
    <property type="entry name" value="CoA_binding"/>
    <property type="match status" value="1"/>
</dbReference>
<dbReference type="InterPro" id="IPR036291">
    <property type="entry name" value="NAD(P)-bd_dom_sf"/>
</dbReference>
<dbReference type="Gene3D" id="1.10.10.10">
    <property type="entry name" value="Winged helix-like DNA-binding domain superfamily/Winged helix DNA-binding domain"/>
    <property type="match status" value="1"/>
</dbReference>
<dbReference type="NCBIfam" id="NF003989">
    <property type="entry name" value="PRK05472.1-3"/>
    <property type="match status" value="1"/>
</dbReference>
<comment type="subunit">
    <text evidence="7">Homodimer.</text>
</comment>
<evidence type="ECO:0000313" key="10">
    <source>
        <dbReference type="EMBL" id="SDS45335.1"/>
    </source>
</evidence>
<evidence type="ECO:0000256" key="3">
    <source>
        <dbReference type="ARBA" id="ARBA00023015"/>
    </source>
</evidence>